<dbReference type="EMBL" id="SJPY01000001">
    <property type="protein sequence ID" value="TWU45412.1"/>
    <property type="molecule type" value="Genomic_DNA"/>
</dbReference>
<feature type="region of interest" description="Disordered" evidence="1">
    <location>
        <begin position="1"/>
        <end position="30"/>
    </location>
</feature>
<evidence type="ECO:0000313" key="3">
    <source>
        <dbReference type="Proteomes" id="UP000315471"/>
    </source>
</evidence>
<dbReference type="AlphaFoldDB" id="A0A5C6E8U3"/>
<organism evidence="2 3">
    <name type="scientific">Novipirellula aureliae</name>
    <dbReference type="NCBI Taxonomy" id="2527966"/>
    <lineage>
        <taxon>Bacteria</taxon>
        <taxon>Pseudomonadati</taxon>
        <taxon>Planctomycetota</taxon>
        <taxon>Planctomycetia</taxon>
        <taxon>Pirellulales</taxon>
        <taxon>Pirellulaceae</taxon>
        <taxon>Novipirellula</taxon>
    </lineage>
</organism>
<name>A0A5C6E8U3_9BACT</name>
<sequence length="77" mass="8858">MQHLLQTSTVQKDKHRDFGIDSSRNASGVPKEWSESILEAIFYPDFSILVSWVESAKAWTPTVPVKRERARETRKSP</sequence>
<evidence type="ECO:0000313" key="2">
    <source>
        <dbReference type="EMBL" id="TWU45412.1"/>
    </source>
</evidence>
<accession>A0A5C6E8U3</accession>
<protein>
    <submittedName>
        <fullName evidence="2">Uncharacterized protein</fullName>
    </submittedName>
</protein>
<reference evidence="2 3" key="1">
    <citation type="submission" date="2019-02" db="EMBL/GenBank/DDBJ databases">
        <title>Deep-cultivation of Planctomycetes and their phenomic and genomic characterization uncovers novel biology.</title>
        <authorList>
            <person name="Wiegand S."/>
            <person name="Jogler M."/>
            <person name="Boedeker C."/>
            <person name="Pinto D."/>
            <person name="Vollmers J."/>
            <person name="Rivas-Marin E."/>
            <person name="Kohn T."/>
            <person name="Peeters S.H."/>
            <person name="Heuer A."/>
            <person name="Rast P."/>
            <person name="Oberbeckmann S."/>
            <person name="Bunk B."/>
            <person name="Jeske O."/>
            <person name="Meyerdierks A."/>
            <person name="Storesund J.E."/>
            <person name="Kallscheuer N."/>
            <person name="Luecker S."/>
            <person name="Lage O.M."/>
            <person name="Pohl T."/>
            <person name="Merkel B.J."/>
            <person name="Hornburger P."/>
            <person name="Mueller R.-W."/>
            <person name="Bruemmer F."/>
            <person name="Labrenz M."/>
            <person name="Spormann A.M."/>
            <person name="Op Den Camp H."/>
            <person name="Overmann J."/>
            <person name="Amann R."/>
            <person name="Jetten M.S.M."/>
            <person name="Mascher T."/>
            <person name="Medema M.H."/>
            <person name="Devos D.P."/>
            <person name="Kaster A.-K."/>
            <person name="Ovreas L."/>
            <person name="Rohde M."/>
            <person name="Galperin M.Y."/>
            <person name="Jogler C."/>
        </authorList>
    </citation>
    <scope>NUCLEOTIDE SEQUENCE [LARGE SCALE GENOMIC DNA]</scope>
    <source>
        <strain evidence="2 3">Q31b</strain>
    </source>
</reference>
<gene>
    <name evidence="2" type="ORF">Q31b_05840</name>
</gene>
<keyword evidence="3" id="KW-1185">Reference proteome</keyword>
<proteinExistence type="predicted"/>
<comment type="caution">
    <text evidence="2">The sequence shown here is derived from an EMBL/GenBank/DDBJ whole genome shotgun (WGS) entry which is preliminary data.</text>
</comment>
<dbReference type="Proteomes" id="UP000315471">
    <property type="component" value="Unassembled WGS sequence"/>
</dbReference>
<feature type="compositionally biased region" description="Polar residues" evidence="1">
    <location>
        <begin position="1"/>
        <end position="10"/>
    </location>
</feature>
<evidence type="ECO:0000256" key="1">
    <source>
        <dbReference type="SAM" id="MobiDB-lite"/>
    </source>
</evidence>